<accession>A0A8H3F732</accession>
<feature type="compositionally biased region" description="Polar residues" evidence="2">
    <location>
        <begin position="611"/>
        <end position="630"/>
    </location>
</feature>
<dbReference type="PANTHER" id="PTHR44167">
    <property type="entry name" value="OVARIAN-SPECIFIC SERINE/THREONINE-PROTEIN KINASE LOK-RELATED"/>
    <property type="match status" value="1"/>
</dbReference>
<feature type="compositionally biased region" description="Polar residues" evidence="2">
    <location>
        <begin position="711"/>
        <end position="722"/>
    </location>
</feature>
<feature type="chain" id="PRO_5034307790" evidence="3">
    <location>
        <begin position="26"/>
        <end position="815"/>
    </location>
</feature>
<evidence type="ECO:0000259" key="4">
    <source>
        <dbReference type="PROSITE" id="PS50006"/>
    </source>
</evidence>
<dbReference type="GO" id="GO:0005634">
    <property type="term" value="C:nucleus"/>
    <property type="evidence" value="ECO:0007669"/>
    <property type="project" value="TreeGrafter"/>
</dbReference>
<comment type="caution">
    <text evidence="6">The sequence shown here is derived from an EMBL/GenBank/DDBJ whole genome shotgun (WGS) entry which is preliminary data.</text>
</comment>
<dbReference type="GO" id="GO:0005524">
    <property type="term" value="F:ATP binding"/>
    <property type="evidence" value="ECO:0007669"/>
    <property type="project" value="InterPro"/>
</dbReference>
<feature type="region of interest" description="Disordered" evidence="2">
    <location>
        <begin position="503"/>
        <end position="815"/>
    </location>
</feature>
<gene>
    <name evidence="6" type="ORF">ALECFALPRED_001309</name>
</gene>
<dbReference type="SUPFAM" id="SSF56112">
    <property type="entry name" value="Protein kinase-like (PK-like)"/>
    <property type="match status" value="1"/>
</dbReference>
<comment type="similarity">
    <text evidence="1">Belongs to the protein kinase superfamily. CAMK Ser/Thr protein kinase family. CHEK2 subfamily.</text>
</comment>
<evidence type="ECO:0000256" key="3">
    <source>
        <dbReference type="SAM" id="SignalP"/>
    </source>
</evidence>
<sequence>MAVPNLESLLVTVSLLGGLAGAAFALPENHDRRLHRSAGETDPKSLRSGSIALHLNQRPKDITKGFVFGSDPRSCDVLLANNKDTGISANHFSIHIDWVTRDPIIKCLSGHGLLVRINGTRTASNLSKNVWQRSKSGTTMNVHINQRLRLVLSSPTRGDQQAAYDRCLNDYFLEYKNAVPELANISLHDLEVTPLILPRCPGLDGREYCTTGRIKTGDFDYDTKVFLYDAKCRPTPNAVVTPQEVAVNNTEQPNYSSHDMDTEDWLLNELKGGRPGELCVVKHFRDKRTSSDIPDRFPELNLADFVDFITEPSVFMTVTNVFSHITLHALHQDEPLSTEEAGFVLGQTFAALEYLHDHQWAHGNLDPRSILVMSRKRLWIKLTDTALSDYVDLGKPRGYHSMYASQHFVQADKSPADIWSAGVVALQLLLPKGLPHRDMYDYQQHKWVLTLERLAKDRDRKTGNDATAFVRSVLRHDVGDRPTATKILEDPWIVQNRGQDFAKNPHFNLPTPHGSRLPSAGPSNAAMRHGSVPPSNWSIHSDNASESRHTSVGPSRRPNKQGSAAPSTSNESGKYVQGSHQTNVGPSRHSRRHGSISSSNNAPDGFRHQKSYPTSRAPSKQRSRQSSTDPTFRAMLQSHPYPGDDYNDFDSEHGTTVSGSSRFTANPLAREPRTPTPYYSDDNSGMPGRFGSLRSQPRSSGSRSPAIVSEHGSTASRSSRYTPNPPSRMPHASTEYDSETNSSVAGPGSLPSQSRSGGVESFGRYLSQGEAEIEDDSGEETETDVRRTITPVAKKPRKAVPPLEMNLRSRGNGRR</sequence>
<dbReference type="OrthoDB" id="10252171at2759"/>
<dbReference type="InterPro" id="IPR000253">
    <property type="entry name" value="FHA_dom"/>
</dbReference>
<reference evidence="6" key="1">
    <citation type="submission" date="2021-03" db="EMBL/GenBank/DDBJ databases">
        <authorList>
            <person name="Tagirdzhanova G."/>
        </authorList>
    </citation>
    <scope>NUCLEOTIDE SEQUENCE</scope>
</reference>
<dbReference type="AlphaFoldDB" id="A0A8H3F732"/>
<dbReference type="PANTHER" id="PTHR44167:SF24">
    <property type="entry name" value="SERINE_THREONINE-PROTEIN KINASE CHK2"/>
    <property type="match status" value="1"/>
</dbReference>
<protein>
    <submittedName>
        <fullName evidence="6">Uncharacterized protein</fullName>
    </submittedName>
</protein>
<dbReference type="InterPro" id="IPR011009">
    <property type="entry name" value="Kinase-like_dom_sf"/>
</dbReference>
<evidence type="ECO:0000256" key="1">
    <source>
        <dbReference type="ARBA" id="ARBA00005575"/>
    </source>
</evidence>
<dbReference type="GO" id="GO:0004674">
    <property type="term" value="F:protein serine/threonine kinase activity"/>
    <property type="evidence" value="ECO:0007669"/>
    <property type="project" value="TreeGrafter"/>
</dbReference>
<dbReference type="InterPro" id="IPR000719">
    <property type="entry name" value="Prot_kinase_dom"/>
</dbReference>
<dbReference type="GO" id="GO:0044773">
    <property type="term" value="P:mitotic DNA damage checkpoint signaling"/>
    <property type="evidence" value="ECO:0007669"/>
    <property type="project" value="TreeGrafter"/>
</dbReference>
<evidence type="ECO:0000313" key="6">
    <source>
        <dbReference type="EMBL" id="CAF9919812.1"/>
    </source>
</evidence>
<dbReference type="EMBL" id="CAJPDR010000128">
    <property type="protein sequence ID" value="CAF9919812.1"/>
    <property type="molecule type" value="Genomic_DNA"/>
</dbReference>
<dbReference type="PROSITE" id="PS50006">
    <property type="entry name" value="FHA_DOMAIN"/>
    <property type="match status" value="1"/>
</dbReference>
<feature type="compositionally biased region" description="Polar residues" evidence="2">
    <location>
        <begin position="533"/>
        <end position="542"/>
    </location>
</feature>
<dbReference type="GO" id="GO:0005737">
    <property type="term" value="C:cytoplasm"/>
    <property type="evidence" value="ECO:0007669"/>
    <property type="project" value="TreeGrafter"/>
</dbReference>
<evidence type="ECO:0000313" key="7">
    <source>
        <dbReference type="Proteomes" id="UP000664203"/>
    </source>
</evidence>
<organism evidence="6 7">
    <name type="scientific">Alectoria fallacina</name>
    <dbReference type="NCBI Taxonomy" id="1903189"/>
    <lineage>
        <taxon>Eukaryota</taxon>
        <taxon>Fungi</taxon>
        <taxon>Dikarya</taxon>
        <taxon>Ascomycota</taxon>
        <taxon>Pezizomycotina</taxon>
        <taxon>Lecanoromycetes</taxon>
        <taxon>OSLEUM clade</taxon>
        <taxon>Lecanoromycetidae</taxon>
        <taxon>Lecanorales</taxon>
        <taxon>Lecanorineae</taxon>
        <taxon>Parmeliaceae</taxon>
        <taxon>Alectoria</taxon>
    </lineage>
</organism>
<proteinExistence type="inferred from homology"/>
<feature type="domain" description="FHA" evidence="4">
    <location>
        <begin position="66"/>
        <end position="115"/>
    </location>
</feature>
<feature type="domain" description="Protein kinase" evidence="5">
    <location>
        <begin position="208"/>
        <end position="493"/>
    </location>
</feature>
<dbReference type="Proteomes" id="UP000664203">
    <property type="component" value="Unassembled WGS sequence"/>
</dbReference>
<name>A0A8H3F732_9LECA</name>
<keyword evidence="3" id="KW-0732">Signal</keyword>
<dbReference type="SMART" id="SM00220">
    <property type="entry name" value="S_TKc"/>
    <property type="match status" value="1"/>
</dbReference>
<feature type="compositionally biased region" description="Acidic residues" evidence="2">
    <location>
        <begin position="771"/>
        <end position="782"/>
    </location>
</feature>
<evidence type="ECO:0000259" key="5">
    <source>
        <dbReference type="PROSITE" id="PS50011"/>
    </source>
</evidence>
<feature type="compositionally biased region" description="Low complexity" evidence="2">
    <location>
        <begin position="691"/>
        <end position="705"/>
    </location>
</feature>
<dbReference type="Gene3D" id="1.10.510.10">
    <property type="entry name" value="Transferase(Phosphotransferase) domain 1"/>
    <property type="match status" value="1"/>
</dbReference>
<feature type="compositionally biased region" description="Polar residues" evidence="2">
    <location>
        <begin position="739"/>
        <end position="756"/>
    </location>
</feature>
<feature type="compositionally biased region" description="Polar residues" evidence="2">
    <location>
        <begin position="560"/>
        <end position="585"/>
    </location>
</feature>
<feature type="signal peptide" evidence="3">
    <location>
        <begin position="1"/>
        <end position="25"/>
    </location>
</feature>
<keyword evidence="7" id="KW-1185">Reference proteome</keyword>
<dbReference type="PROSITE" id="PS50011">
    <property type="entry name" value="PROTEIN_KINASE_DOM"/>
    <property type="match status" value="1"/>
</dbReference>
<evidence type="ECO:0000256" key="2">
    <source>
        <dbReference type="SAM" id="MobiDB-lite"/>
    </source>
</evidence>
<feature type="compositionally biased region" description="Polar residues" evidence="2">
    <location>
        <begin position="654"/>
        <end position="664"/>
    </location>
</feature>
<dbReference type="Pfam" id="PF00069">
    <property type="entry name" value="Pkinase"/>
    <property type="match status" value="1"/>
</dbReference>